<organism evidence="1 2">
    <name type="scientific">Stutzerimonas stutzeri</name>
    <name type="common">Pseudomonas stutzeri</name>
    <dbReference type="NCBI Taxonomy" id="316"/>
    <lineage>
        <taxon>Bacteria</taxon>
        <taxon>Pseudomonadati</taxon>
        <taxon>Pseudomonadota</taxon>
        <taxon>Gammaproteobacteria</taxon>
        <taxon>Pseudomonadales</taxon>
        <taxon>Pseudomonadaceae</taxon>
        <taxon>Stutzerimonas</taxon>
    </lineage>
</organism>
<dbReference type="Proteomes" id="UP000025238">
    <property type="component" value="Chromosome"/>
</dbReference>
<evidence type="ECO:0000313" key="2">
    <source>
        <dbReference type="Proteomes" id="UP000025238"/>
    </source>
</evidence>
<dbReference type="AlphaFoldDB" id="A0A023WUG2"/>
<name>A0A023WUG2_STUST</name>
<evidence type="ECO:0000313" key="1">
    <source>
        <dbReference type="EMBL" id="AHY43847.1"/>
    </source>
</evidence>
<sequence length="132" mass="14068">MTISANQHAIGALKLTSLYLDHPSVVSADTLRGACTEAIIHLRANQPHADDLGRLWCALFAVLPRSFLPYVTLTTDPATPYACVITDAAGNIVDRQLGKTIEGITELIRLRHIAPSPARTSEGRGEIGGTAP</sequence>
<protein>
    <submittedName>
        <fullName evidence="1">Uncharacterized protein</fullName>
    </submittedName>
</protein>
<dbReference type="PATRIC" id="fig|316.97.peg.3145"/>
<proteinExistence type="predicted"/>
<reference evidence="1 2" key="1">
    <citation type="submission" date="2014-03" db="EMBL/GenBank/DDBJ databases">
        <title>Complete genome sequence of Pseudomonas stutzeri 19SMN4.</title>
        <authorList>
            <person name="Brunet-Galmes I."/>
            <person name="Nogales B."/>
            <person name="Busquets A."/>
            <person name="Pena A."/>
            <person name="Gomila M."/>
            <person name="Garcia-Valdes E."/>
            <person name="Lalucat J."/>
            <person name="Bennasar A."/>
            <person name="Bosch R."/>
        </authorList>
    </citation>
    <scope>NUCLEOTIDE SEQUENCE [LARGE SCALE GENOMIC DNA]</scope>
    <source>
        <strain evidence="1 2">19SMN4</strain>
    </source>
</reference>
<accession>A0A023WUG2</accession>
<dbReference type="EMBL" id="CP007509">
    <property type="protein sequence ID" value="AHY43847.1"/>
    <property type="molecule type" value="Genomic_DNA"/>
</dbReference>
<dbReference type="KEGG" id="pstu:UIB01_15730"/>
<gene>
    <name evidence="1" type="ORF">UIB01_15730</name>
</gene>